<feature type="chain" id="PRO_5040843279" description="peptidylprolyl isomerase" evidence="6">
    <location>
        <begin position="28"/>
        <end position="153"/>
    </location>
</feature>
<dbReference type="Pfam" id="PF00254">
    <property type="entry name" value="FKBP_C"/>
    <property type="match status" value="1"/>
</dbReference>
<dbReference type="GO" id="GO:0005783">
    <property type="term" value="C:endoplasmic reticulum"/>
    <property type="evidence" value="ECO:0007669"/>
    <property type="project" value="TreeGrafter"/>
</dbReference>
<proteinExistence type="predicted"/>
<feature type="non-terminal residue" evidence="8">
    <location>
        <position position="1"/>
    </location>
</feature>
<comment type="caution">
    <text evidence="8">The sequence shown here is derived from an EMBL/GenBank/DDBJ whole genome shotgun (WGS) entry which is preliminary data.</text>
</comment>
<dbReference type="OrthoDB" id="1902587at2759"/>
<dbReference type="SUPFAM" id="SSF54534">
    <property type="entry name" value="FKBP-like"/>
    <property type="match status" value="1"/>
</dbReference>
<feature type="domain" description="PPIase FKBP-type" evidence="7">
    <location>
        <begin position="60"/>
        <end position="153"/>
    </location>
</feature>
<keyword evidence="6" id="KW-0732">Signal</keyword>
<dbReference type="PANTHER" id="PTHR45779:SF6">
    <property type="entry name" value="PEPTIDYL-PROLYL CIS-TRANS ISOMERASE FKBP15-1"/>
    <property type="match status" value="1"/>
</dbReference>
<dbReference type="InterPro" id="IPR001179">
    <property type="entry name" value="PPIase_FKBP_dom"/>
</dbReference>
<comment type="catalytic activity">
    <reaction evidence="1 5">
        <text>[protein]-peptidylproline (omega=180) = [protein]-peptidylproline (omega=0)</text>
        <dbReference type="Rhea" id="RHEA:16237"/>
        <dbReference type="Rhea" id="RHEA-COMP:10747"/>
        <dbReference type="Rhea" id="RHEA-COMP:10748"/>
        <dbReference type="ChEBI" id="CHEBI:83833"/>
        <dbReference type="ChEBI" id="CHEBI:83834"/>
        <dbReference type="EC" id="5.2.1.8"/>
    </reaction>
</comment>
<evidence type="ECO:0000256" key="3">
    <source>
        <dbReference type="ARBA" id="ARBA00023110"/>
    </source>
</evidence>
<name>A0A9W8J1Y1_9AGAR</name>
<evidence type="ECO:0000256" key="2">
    <source>
        <dbReference type="ARBA" id="ARBA00013194"/>
    </source>
</evidence>
<dbReference type="EC" id="5.2.1.8" evidence="2 5"/>
<feature type="signal peptide" evidence="6">
    <location>
        <begin position="1"/>
        <end position="27"/>
    </location>
</feature>
<keyword evidence="3 5" id="KW-0697">Rotamase</keyword>
<keyword evidence="9" id="KW-1185">Reference proteome</keyword>
<sequence length="153" mass="16880">MVTRSSWILYCCLALLALFWDSPVAAAEDTGPKKPKKLKIQTTYEPASCHKKGAKKARKGDELNVIYSGAFFTDPDTIFDSNFAKKDPLKFILGVGKVMPGWDEGLTKMCVGERRKLIIPGDLTFNGEPAIYNIELKGLKRKAPSASPGKEEL</sequence>
<gene>
    <name evidence="8" type="ORF">H1R20_g14327</name>
</gene>
<reference evidence="8" key="1">
    <citation type="submission" date="2022-06" db="EMBL/GenBank/DDBJ databases">
        <title>Genome Sequence of Candolleomyces eurysporus.</title>
        <authorList>
            <person name="Buettner E."/>
        </authorList>
    </citation>
    <scope>NUCLEOTIDE SEQUENCE</scope>
    <source>
        <strain evidence="8">VTCC 930004</strain>
    </source>
</reference>
<dbReference type="EMBL" id="JANBPK010001476">
    <property type="protein sequence ID" value="KAJ2922758.1"/>
    <property type="molecule type" value="Genomic_DNA"/>
</dbReference>
<evidence type="ECO:0000313" key="9">
    <source>
        <dbReference type="Proteomes" id="UP001140091"/>
    </source>
</evidence>
<evidence type="ECO:0000256" key="6">
    <source>
        <dbReference type="SAM" id="SignalP"/>
    </source>
</evidence>
<evidence type="ECO:0000256" key="1">
    <source>
        <dbReference type="ARBA" id="ARBA00000971"/>
    </source>
</evidence>
<dbReference type="Gene3D" id="3.10.50.40">
    <property type="match status" value="1"/>
</dbReference>
<organism evidence="8 9">
    <name type="scientific">Candolleomyces eurysporus</name>
    <dbReference type="NCBI Taxonomy" id="2828524"/>
    <lineage>
        <taxon>Eukaryota</taxon>
        <taxon>Fungi</taxon>
        <taxon>Dikarya</taxon>
        <taxon>Basidiomycota</taxon>
        <taxon>Agaricomycotina</taxon>
        <taxon>Agaricomycetes</taxon>
        <taxon>Agaricomycetidae</taxon>
        <taxon>Agaricales</taxon>
        <taxon>Agaricineae</taxon>
        <taxon>Psathyrellaceae</taxon>
        <taxon>Candolleomyces</taxon>
    </lineage>
</organism>
<dbReference type="InterPro" id="IPR046357">
    <property type="entry name" value="PPIase_dom_sf"/>
</dbReference>
<evidence type="ECO:0000256" key="5">
    <source>
        <dbReference type="PROSITE-ProRule" id="PRU00277"/>
    </source>
</evidence>
<accession>A0A9W8J1Y1</accession>
<dbReference type="InterPro" id="IPR044609">
    <property type="entry name" value="FKBP2/11"/>
</dbReference>
<evidence type="ECO:0000259" key="7">
    <source>
        <dbReference type="PROSITE" id="PS50059"/>
    </source>
</evidence>
<dbReference type="Proteomes" id="UP001140091">
    <property type="component" value="Unassembled WGS sequence"/>
</dbReference>
<dbReference type="GO" id="GO:0003755">
    <property type="term" value="F:peptidyl-prolyl cis-trans isomerase activity"/>
    <property type="evidence" value="ECO:0007669"/>
    <property type="project" value="UniProtKB-KW"/>
</dbReference>
<evidence type="ECO:0000256" key="4">
    <source>
        <dbReference type="ARBA" id="ARBA00023235"/>
    </source>
</evidence>
<dbReference type="AlphaFoldDB" id="A0A9W8J1Y1"/>
<evidence type="ECO:0000313" key="8">
    <source>
        <dbReference type="EMBL" id="KAJ2922758.1"/>
    </source>
</evidence>
<keyword evidence="4 5" id="KW-0413">Isomerase</keyword>
<dbReference type="PANTHER" id="PTHR45779">
    <property type="entry name" value="PEPTIDYLPROLYL ISOMERASE"/>
    <property type="match status" value="1"/>
</dbReference>
<protein>
    <recommendedName>
        <fullName evidence="2 5">peptidylprolyl isomerase</fullName>
        <ecNumber evidence="2 5">5.2.1.8</ecNumber>
    </recommendedName>
</protein>
<dbReference type="PROSITE" id="PS50059">
    <property type="entry name" value="FKBP_PPIASE"/>
    <property type="match status" value="1"/>
</dbReference>